<dbReference type="AlphaFoldDB" id="A0A7J9LKA9"/>
<reference evidence="1 2" key="1">
    <citation type="journal article" date="2019" name="Genome Biol. Evol.">
        <title>Insights into the evolution of the New World diploid cottons (Gossypium, subgenus Houzingenia) based on genome sequencing.</title>
        <authorList>
            <person name="Grover C.E."/>
            <person name="Arick M.A. 2nd"/>
            <person name="Thrash A."/>
            <person name="Conover J.L."/>
            <person name="Sanders W.S."/>
            <person name="Peterson D.G."/>
            <person name="Frelichowski J.E."/>
            <person name="Scheffler J.A."/>
            <person name="Scheffler B.E."/>
            <person name="Wendel J.F."/>
        </authorList>
    </citation>
    <scope>NUCLEOTIDE SEQUENCE [LARGE SCALE GENOMIC DNA]</scope>
    <source>
        <strain evidence="1">1</strain>
        <tissue evidence="1">Leaf</tissue>
    </source>
</reference>
<dbReference type="EMBL" id="JABFAF010000007">
    <property type="protein sequence ID" value="MBA0859088.1"/>
    <property type="molecule type" value="Genomic_DNA"/>
</dbReference>
<evidence type="ECO:0000313" key="2">
    <source>
        <dbReference type="Proteomes" id="UP000593576"/>
    </source>
</evidence>
<proteinExistence type="predicted"/>
<dbReference type="Proteomes" id="UP000593576">
    <property type="component" value="Unassembled WGS sequence"/>
</dbReference>
<name>A0A7J9LKA9_GOSSC</name>
<organism evidence="1 2">
    <name type="scientific">Gossypium schwendimanii</name>
    <name type="common">Cotton</name>
    <dbReference type="NCBI Taxonomy" id="34291"/>
    <lineage>
        <taxon>Eukaryota</taxon>
        <taxon>Viridiplantae</taxon>
        <taxon>Streptophyta</taxon>
        <taxon>Embryophyta</taxon>
        <taxon>Tracheophyta</taxon>
        <taxon>Spermatophyta</taxon>
        <taxon>Magnoliopsida</taxon>
        <taxon>eudicotyledons</taxon>
        <taxon>Gunneridae</taxon>
        <taxon>Pentapetalae</taxon>
        <taxon>rosids</taxon>
        <taxon>malvids</taxon>
        <taxon>Malvales</taxon>
        <taxon>Malvaceae</taxon>
        <taxon>Malvoideae</taxon>
        <taxon>Gossypium</taxon>
    </lineage>
</organism>
<keyword evidence="2" id="KW-1185">Reference proteome</keyword>
<gene>
    <name evidence="1" type="ORF">Goshw_003178</name>
</gene>
<comment type="caution">
    <text evidence="1">The sequence shown here is derived from an EMBL/GenBank/DDBJ whole genome shotgun (WGS) entry which is preliminary data.</text>
</comment>
<sequence>MIFKKRFDEEAVVMGSESELELLEGDVSTTIVNGILTIAFSDRNKNKILLKEMKLMVVLKLLG</sequence>
<protein>
    <submittedName>
        <fullName evidence="1">Uncharacterized protein</fullName>
    </submittedName>
</protein>
<accession>A0A7J9LKA9</accession>
<evidence type="ECO:0000313" key="1">
    <source>
        <dbReference type="EMBL" id="MBA0859088.1"/>
    </source>
</evidence>